<gene>
    <name evidence="1" type="ORF">FA95DRAFT_1596538</name>
</gene>
<reference evidence="1" key="2">
    <citation type="journal article" date="2022" name="New Phytol.">
        <title>Evolutionary transition to the ectomycorrhizal habit in the genomes of a hyperdiverse lineage of mushroom-forming fungi.</title>
        <authorList>
            <person name="Looney B."/>
            <person name="Miyauchi S."/>
            <person name="Morin E."/>
            <person name="Drula E."/>
            <person name="Courty P.E."/>
            <person name="Kohler A."/>
            <person name="Kuo A."/>
            <person name="LaButti K."/>
            <person name="Pangilinan J."/>
            <person name="Lipzen A."/>
            <person name="Riley R."/>
            <person name="Andreopoulos W."/>
            <person name="He G."/>
            <person name="Johnson J."/>
            <person name="Nolan M."/>
            <person name="Tritt A."/>
            <person name="Barry K.W."/>
            <person name="Grigoriev I.V."/>
            <person name="Nagy L.G."/>
            <person name="Hibbett D."/>
            <person name="Henrissat B."/>
            <person name="Matheny P.B."/>
            <person name="Labbe J."/>
            <person name="Martin F.M."/>
        </authorList>
    </citation>
    <scope>NUCLEOTIDE SEQUENCE</scope>
    <source>
        <strain evidence="1">FP105234-sp</strain>
    </source>
</reference>
<evidence type="ECO:0000313" key="2">
    <source>
        <dbReference type="Proteomes" id="UP000814033"/>
    </source>
</evidence>
<protein>
    <submittedName>
        <fullName evidence="1">Alcohol dehydrogenase</fullName>
    </submittedName>
</protein>
<reference evidence="1" key="1">
    <citation type="submission" date="2021-02" db="EMBL/GenBank/DDBJ databases">
        <authorList>
            <consortium name="DOE Joint Genome Institute"/>
            <person name="Ahrendt S."/>
            <person name="Looney B.P."/>
            <person name="Miyauchi S."/>
            <person name="Morin E."/>
            <person name="Drula E."/>
            <person name="Courty P.E."/>
            <person name="Chicoki N."/>
            <person name="Fauchery L."/>
            <person name="Kohler A."/>
            <person name="Kuo A."/>
            <person name="Labutti K."/>
            <person name="Pangilinan J."/>
            <person name="Lipzen A."/>
            <person name="Riley R."/>
            <person name="Andreopoulos W."/>
            <person name="He G."/>
            <person name="Johnson J."/>
            <person name="Barry K.W."/>
            <person name="Grigoriev I.V."/>
            <person name="Nagy L."/>
            <person name="Hibbett D."/>
            <person name="Henrissat B."/>
            <person name="Matheny P.B."/>
            <person name="Labbe J."/>
            <person name="Martin F."/>
        </authorList>
    </citation>
    <scope>NUCLEOTIDE SEQUENCE</scope>
    <source>
        <strain evidence="1">FP105234-sp</strain>
    </source>
</reference>
<dbReference type="EMBL" id="MU275938">
    <property type="protein sequence ID" value="KAI0045917.1"/>
    <property type="molecule type" value="Genomic_DNA"/>
</dbReference>
<accession>A0ACB8RPW1</accession>
<comment type="caution">
    <text evidence="1">The sequence shown here is derived from an EMBL/GenBank/DDBJ whole genome shotgun (WGS) entry which is preliminary data.</text>
</comment>
<dbReference type="Proteomes" id="UP000814033">
    <property type="component" value="Unassembled WGS sequence"/>
</dbReference>
<evidence type="ECO:0000313" key="1">
    <source>
        <dbReference type="EMBL" id="KAI0045917.1"/>
    </source>
</evidence>
<keyword evidence="2" id="KW-1185">Reference proteome</keyword>
<sequence>MAPVTNARHIFTEIPTGLPEPGKHIAHDTSRTIDLENEPLNGGFLVKTLILAIDPYMRMKMRDASIKSYSPAYALGEPLYGYGIGRVLRSEDSALKPGDHIYGLIPHEEYFVRQDPKQYVSLENEYNLPWSLYVGVLGMPGQTAYIGWKEFSKAKSGETAFVTTAAGAVGSFVVQLAKLNGLKVIASSGSDDKVAFAKAAGADVSFNYKKESTKEVLDREGPIDVYWDNVGGETLDLALAAANEYARFIECGMASQYNESERYGIKNAIFFVTKSLSMNGFIVSKLLHKHAADFYHEVPKLVKDGKIQFEEDLKRGLDQVGQGLRDISDGKNQGKVVIVVADS</sequence>
<proteinExistence type="predicted"/>
<organism evidence="1 2">
    <name type="scientific">Auriscalpium vulgare</name>
    <dbReference type="NCBI Taxonomy" id="40419"/>
    <lineage>
        <taxon>Eukaryota</taxon>
        <taxon>Fungi</taxon>
        <taxon>Dikarya</taxon>
        <taxon>Basidiomycota</taxon>
        <taxon>Agaricomycotina</taxon>
        <taxon>Agaricomycetes</taxon>
        <taxon>Russulales</taxon>
        <taxon>Auriscalpiaceae</taxon>
        <taxon>Auriscalpium</taxon>
    </lineage>
</organism>
<name>A0ACB8RPW1_9AGAM</name>